<dbReference type="AlphaFoldDB" id="A0A0F8FJH1"/>
<evidence type="ECO:0000313" key="3">
    <source>
        <dbReference type="EMBL" id="KKG01558.1"/>
    </source>
</evidence>
<dbReference type="Proteomes" id="UP000033864">
    <property type="component" value="Unassembled WGS sequence"/>
</dbReference>
<evidence type="ECO:0000313" key="42">
    <source>
        <dbReference type="EMBL" id="KKH67284.1"/>
    </source>
</evidence>
<evidence type="ECO:0000313" key="82">
    <source>
        <dbReference type="Proteomes" id="UP000034399"/>
    </source>
</evidence>
<dbReference type="EMBL" id="JJOU01000024">
    <property type="protein sequence ID" value="KKG18844.1"/>
    <property type="molecule type" value="Genomic_DNA"/>
</dbReference>
<reference evidence="54 106" key="2">
    <citation type="submission" date="2018-05" db="EMBL/GenBank/DDBJ databases">
        <title>Methanosarcina gilichinskyana sp. nov., a novel methanogenic archaeon isolated from Holocene permafrost, North East Russia.</title>
        <authorList>
            <person name="Oshurkova V."/>
            <person name="Meer M."/>
            <person name="Bochkareva O."/>
            <person name="Shcherbakova V."/>
        </authorList>
    </citation>
    <scope>NUCLEOTIDE SEQUENCE [LARGE SCALE GENOMIC DNA]</scope>
    <source>
        <strain evidence="54 106">JL01</strain>
    </source>
</reference>
<evidence type="ECO:0000313" key="97">
    <source>
        <dbReference type="Proteomes" id="UP000034758"/>
    </source>
</evidence>
<evidence type="ECO:0000313" key="96">
    <source>
        <dbReference type="Proteomes" id="UP000034733"/>
    </source>
</evidence>
<evidence type="ECO:0000313" key="27">
    <source>
        <dbReference type="EMBL" id="KKH08688.1"/>
    </source>
</evidence>
<dbReference type="EMBL" id="JJPJ01000008">
    <property type="protein sequence ID" value="KKG66634.1"/>
    <property type="molecule type" value="Genomic_DNA"/>
</dbReference>
<dbReference type="Proteomes" id="UP000034279">
    <property type="component" value="Unassembled WGS sequence"/>
</dbReference>
<dbReference type="EMBL" id="JJPX01000017">
    <property type="protein sequence ID" value="KKH13992.1"/>
    <property type="molecule type" value="Genomic_DNA"/>
</dbReference>
<evidence type="ECO:0000313" key="106">
    <source>
        <dbReference type="Proteomes" id="UP000300067"/>
    </source>
</evidence>
<evidence type="ECO:0000313" key="2">
    <source>
        <dbReference type="EMBL" id="KKF99613.1"/>
    </source>
</evidence>
<dbReference type="EMBL" id="JJPB01000052">
    <property type="protein sequence ID" value="KKG32899.1"/>
    <property type="molecule type" value="Genomic_DNA"/>
</dbReference>
<accession>A0A0F8FJH1</accession>
<dbReference type="Proteomes" id="UP000033835">
    <property type="component" value="Unassembled WGS sequence"/>
</dbReference>
<dbReference type="Proteomes" id="UP000034668">
    <property type="component" value="Unassembled WGS sequence"/>
</dbReference>
<dbReference type="EMBL" id="JJOT01000132">
    <property type="protein sequence ID" value="KKF98055.1"/>
    <property type="molecule type" value="Genomic_DNA"/>
</dbReference>
<dbReference type="Proteomes" id="UP000033878">
    <property type="component" value="Unassembled WGS sequence"/>
</dbReference>
<evidence type="ECO:0000313" key="8">
    <source>
        <dbReference type="EMBL" id="KKG39226.1"/>
    </source>
</evidence>
<gene>
    <name evidence="54" type="ORF">DKM28_11375</name>
    <name evidence="6" type="ORF">DU30_15360</name>
    <name evidence="2" type="ORF">DU31_10390</name>
    <name evidence="13" type="ORF">DU33_04685</name>
    <name evidence="4" type="ORF">DU34_15230</name>
    <name evidence="9" type="ORF">DU35_18165</name>
    <name evidence="12" type="ORF">DU36_01365</name>
    <name evidence="11" type="ORF">DU38_19945</name>
    <name evidence="8" type="ORF">DU39_01745</name>
    <name evidence="1" type="ORF">DU40_19175</name>
    <name evidence="10" type="ORF">DU41_13130</name>
    <name evidence="29" type="ORF">DU42_02680</name>
    <name evidence="19" type="ORF">DU43_12210</name>
    <name evidence="28" type="ORF">DU44_00160</name>
    <name evidence="14" type="ORF">DU45_13745</name>
    <name evidence="17" type="ORF">DU46_19240</name>
    <name evidence="3" type="ORF">DU47_11035</name>
    <name evidence="30" type="ORF">DU48_01275</name>
    <name evidence="5" type="ORF">DU49_01940</name>
    <name evidence="36" type="ORF">DU50_11000</name>
    <name evidence="26" type="ORF">DU51_01785</name>
    <name evidence="7" type="ORF">DU52_20085</name>
    <name evidence="34" type="ORF">DU54_10335</name>
    <name evidence="24" type="ORF">DU56_10590</name>
    <name evidence="21" type="ORF">DU57_00955</name>
    <name evidence="32" type="ORF">DU58_16750</name>
    <name evidence="22" type="ORF">DU59_03955</name>
    <name evidence="33" type="ORF">DU60_05540</name>
    <name evidence="20" type="ORF">DU61_06995</name>
    <name evidence="27" type="ORF">DU62_04915</name>
    <name evidence="18" type="ORF">DU63_16320</name>
    <name evidence="16" type="ORF">DU64_14755</name>
    <name evidence="31" type="ORF">DU65_02965</name>
    <name evidence="23" type="ORF">DU66_10045</name>
    <name evidence="15" type="ORF">DU67_17630</name>
    <name evidence="25" type="ORF">DU68_11195</name>
    <name evidence="35" type="ORF">DU71_17715</name>
    <name evidence="39" type="ORF">DU72_07000</name>
    <name evidence="41" type="ORF">DU73_14565</name>
    <name evidence="40" type="ORF">DU74_04550</name>
    <name evidence="42" type="ORF">DU75_21775</name>
    <name evidence="38" type="ORF">DU76_16945</name>
    <name evidence="46" type="ORF">DU77_18165</name>
    <name evidence="45" type="ORF">DU78_19045</name>
    <name evidence="51" type="ORF">DU79_16355</name>
    <name evidence="47" type="ORF">DU80_08400</name>
    <name evidence="53" type="ORF">DU81_14450</name>
    <name evidence="48" type="ORF">DU82_05170</name>
    <name evidence="52" type="ORF">DU83_08540</name>
    <name evidence="50" type="ORF">DU84_04485</name>
    <name evidence="37" type="ORF">DU85_07040</name>
    <name evidence="44" type="ORF">DU86_11415</name>
    <name evidence="43" type="ORF">DU87_16500</name>
    <name evidence="49" type="ORF">DU88_04555</name>
</gene>
<evidence type="ECO:0000313" key="55">
    <source>
        <dbReference type="Proteomes" id="UP000033814"/>
    </source>
</evidence>
<evidence type="ECO:0000313" key="21">
    <source>
        <dbReference type="EMBL" id="KKG85913.1"/>
    </source>
</evidence>
<dbReference type="EMBL" id="JJPE01000007">
    <property type="protein sequence ID" value="KKG48478.1"/>
    <property type="molecule type" value="Genomic_DNA"/>
</dbReference>
<dbReference type="Proteomes" id="UP000034047">
    <property type="component" value="Unassembled WGS sequence"/>
</dbReference>
<dbReference type="Proteomes" id="UP000034152">
    <property type="component" value="Unassembled WGS sequence"/>
</dbReference>
<dbReference type="EMBL" id="JJQO01000083">
    <property type="protein sequence ID" value="KKH67284.1"/>
    <property type="molecule type" value="Genomic_DNA"/>
</dbReference>
<evidence type="ECO:0000313" key="7">
    <source>
        <dbReference type="EMBL" id="KKG37333.1"/>
    </source>
</evidence>
<dbReference type="EMBL" id="JJQD01000208">
    <property type="protein sequence ID" value="KKH23129.1"/>
    <property type="molecule type" value="Genomic_DNA"/>
</dbReference>
<dbReference type="Proteomes" id="UP000034872">
    <property type="component" value="Unassembled WGS sequence"/>
</dbReference>
<evidence type="ECO:0000313" key="64">
    <source>
        <dbReference type="Proteomes" id="UP000034021"/>
    </source>
</evidence>
<dbReference type="Proteomes" id="UP000034142">
    <property type="component" value="Unassembled WGS sequence"/>
</dbReference>
<evidence type="ECO:0000313" key="66">
    <source>
        <dbReference type="Proteomes" id="UP000034047"/>
    </source>
</evidence>
<evidence type="ECO:0000313" key="39">
    <source>
        <dbReference type="EMBL" id="KKH55528.1"/>
    </source>
</evidence>
<dbReference type="EMBL" id="JJQX01000096">
    <property type="protein sequence ID" value="KKH95836.1"/>
    <property type="molecule type" value="Genomic_DNA"/>
</dbReference>
<dbReference type="EMBL" id="JJRB01000119">
    <property type="protein sequence ID" value="KKI01594.1"/>
    <property type="molecule type" value="Genomic_DNA"/>
</dbReference>
<evidence type="ECO:0000313" key="25">
    <source>
        <dbReference type="EMBL" id="KKH02200.1"/>
    </source>
</evidence>
<dbReference type="Proteomes" id="UP000034944">
    <property type="component" value="Unassembled WGS sequence"/>
</dbReference>
<evidence type="ECO:0000313" key="87">
    <source>
        <dbReference type="Proteomes" id="UP000034547"/>
    </source>
</evidence>
<dbReference type="EMBL" id="JJPM01000191">
    <property type="protein sequence ID" value="KKG73453.1"/>
    <property type="molecule type" value="Genomic_DNA"/>
</dbReference>
<evidence type="ECO:0000313" key="102">
    <source>
        <dbReference type="Proteomes" id="UP000034925"/>
    </source>
</evidence>
<reference evidence="55 56" key="1">
    <citation type="journal article" date="2015" name="ISME J.">
        <title>Genomic and phenotypic differentiation among Methanosarcina mazei populations from Columbia River sediment.</title>
        <authorList>
            <person name="Youngblut N.D."/>
            <person name="Wirth J.S."/>
            <person name="Henriksen J.R."/>
            <person name="Smith M."/>
            <person name="Simon H."/>
            <person name="Metcalf W.W."/>
            <person name="Whitaker R.J."/>
        </authorList>
    </citation>
    <scope>NUCLEOTIDE SEQUENCE [LARGE SCALE GENOMIC DNA]</scope>
    <source>
        <strain evidence="28 67">1.F.A.1A.3</strain>
        <strain evidence="30 96">1.F.A.1B.3</strain>
        <strain evidence="31 62">1.F.A.1B.4</strain>
        <strain evidence="32 74">1.F.A.2.8</strain>
        <strain evidence="33 101">1.F.M.0.5</strain>
        <strain evidence="34 97">1.H.A.1A.1</strain>
        <strain evidence="36 64">1.H.A.1A.3</strain>
        <strain evidence="35 94">1.H.A.1A.4</strain>
        <strain evidence="37 57">1.H.A.1A.6</strain>
        <strain evidence="39 78">1.H.A.2.1</strain>
        <strain evidence="38 75">1.H.A.2.3</strain>
        <strain evidence="40 85">1.H.A.2.6</strain>
        <strain evidence="42 95">1.H.A.2.7</strain>
        <strain evidence="41">1.H.A.2.8</strain>
        <strain evidence="43 61">1.H.M.0.1</strain>
        <strain evidence="44 102">1.H.M.1A.1</strain>
        <strain evidence="46 65">1.H.M.1A.2</strain>
        <strain evidence="45 99">1.H.M.1A.3</strain>
        <strain evidence="47 71">1.H.M.2.1</strain>
        <strain evidence="48 55">1.H.M.2.2</strain>
        <strain evidence="49 103">1.H.M.2.3</strain>
        <strain evidence="51 93">1.H.M.2.4</strain>
        <strain evidence="50 100">1.H.T.2.1</strain>
        <strain evidence="53 59">1.H.T.2.3</strain>
        <strain evidence="52 87">1.H.T.2.5</strain>
        <strain evidence="2 69">2.F.A.2.3</strain>
        <strain evidence="3 90">2.F.A.2.4</strain>
        <strain evidence="1 91">2.F.T.0.2</strain>
        <strain evidence="4 66">2.F.T.2.6</strain>
        <strain evidence="7 82">3.F.A.1A.1</strain>
        <strain evidence="5 58">3.F.A.1A.3</strain>
        <strain evidence="6 80">3.F.A.1B.1</strain>
        <strain evidence="9 89">3.F.A.2.12</strain>
        <strain evidence="10 92">3.F.A.2.3</strain>
        <strain evidence="8 70">3.F.A.2.5</strain>
        <strain evidence="11 73">3.F.A.2.6</strain>
        <strain evidence="12 76">3.F.A.2.7</strain>
        <strain evidence="13 72">3.F.T.1A.1</strain>
        <strain evidence="16 79">3.F.T.1A.2</strain>
        <strain evidence="14 88">3.F.T.1A.4</strain>
        <strain evidence="15 84">3.F.T.2.1</strain>
        <strain evidence="19">3.H.A.1A.1</strain>
        <strain evidence="17 68">3.H.A.1A.2</strain>
        <strain evidence="18 63">3.H.A.2.1</strain>
        <strain evidence="20 60">3.H.A.2.5</strain>
        <strain evidence="21 105">3.H.A.2.6</strain>
        <strain evidence="22 83">3.H.A.2.8</strain>
        <strain evidence="23 86">3.H.M.1B.1</strain>
        <strain evidence="25 56">3.H.M.1B.2</strain>
        <strain evidence="24 77">3.H.M.1B.5</strain>
        <strain evidence="29 81">3.H.M.2.7</strain>
        <strain evidence="26 98">3.H.T.1A.1</strain>
        <strain evidence="27 104">3.H.T.1A.2</strain>
    </source>
</reference>
<evidence type="ECO:0000313" key="32">
    <source>
        <dbReference type="EMBL" id="KKH23129.1"/>
    </source>
</evidence>
<evidence type="ECO:0000313" key="104">
    <source>
        <dbReference type="Proteomes" id="UP000034944"/>
    </source>
</evidence>
<evidence type="ECO:0000313" key="11">
    <source>
        <dbReference type="EMBL" id="KKG51445.1"/>
    </source>
</evidence>
<dbReference type="Proteomes" id="UP000034566">
    <property type="component" value="Unassembled WGS sequence"/>
</dbReference>
<dbReference type="Proteomes" id="UP000034597">
    <property type="component" value="Unassembled WGS sequence"/>
</dbReference>
<dbReference type="EMBL" id="JJPU01000131">
    <property type="protein sequence ID" value="KKG95602.1"/>
    <property type="molecule type" value="Genomic_DNA"/>
</dbReference>
<dbReference type="Proteomes" id="UP000034195">
    <property type="component" value="Unassembled WGS sequence"/>
</dbReference>
<dbReference type="EMBL" id="JJQE01000135">
    <property type="protein sequence ID" value="KKH26027.1"/>
    <property type="molecule type" value="Genomic_DNA"/>
</dbReference>
<dbReference type="EMBL" id="JJQA01000110">
    <property type="protein sequence ID" value="KKH13827.1"/>
    <property type="molecule type" value="Genomic_DNA"/>
</dbReference>
<dbReference type="EMBL" id="JJPV01000036">
    <property type="protein sequence ID" value="KKH02200.1"/>
    <property type="molecule type" value="Genomic_DNA"/>
</dbReference>
<evidence type="ECO:0000313" key="91">
    <source>
        <dbReference type="Proteomes" id="UP000034597"/>
    </source>
</evidence>
<evidence type="ECO:0000313" key="62">
    <source>
        <dbReference type="Proteomes" id="UP000033987"/>
    </source>
</evidence>
<dbReference type="EMBL" id="JJPF01000139">
    <property type="protein sequence ID" value="KKG39226.1"/>
    <property type="molecule type" value="Genomic_DNA"/>
</dbReference>
<dbReference type="EMBL" id="JJQM01000097">
    <property type="protein sequence ID" value="KKH54382.1"/>
    <property type="molecule type" value="Genomic_DNA"/>
</dbReference>
<evidence type="ECO:0000313" key="105">
    <source>
        <dbReference type="Proteomes" id="UP000034950"/>
    </source>
</evidence>
<dbReference type="PATRIC" id="fig|2209.39.peg.438"/>
<dbReference type="EMBL" id="JJPC01000036">
    <property type="protein sequence ID" value="KKG36644.1"/>
    <property type="molecule type" value="Genomic_DNA"/>
</dbReference>
<dbReference type="EMBL" id="JJPK01000091">
    <property type="protein sequence ID" value="KKG60168.1"/>
    <property type="molecule type" value="Genomic_DNA"/>
</dbReference>
<evidence type="ECO:0000313" key="90">
    <source>
        <dbReference type="Proteomes" id="UP000034578"/>
    </source>
</evidence>
<evidence type="ECO:0000313" key="83">
    <source>
        <dbReference type="Proteomes" id="UP000034409"/>
    </source>
</evidence>
<evidence type="ECO:0000313" key="77">
    <source>
        <dbReference type="Proteomes" id="UP000034253"/>
    </source>
</evidence>
<dbReference type="Proteomes" id="UP000034259">
    <property type="component" value="Unassembled WGS sequence"/>
</dbReference>
<evidence type="ECO:0000313" key="54">
    <source>
        <dbReference type="EMBL" id="QCR16531.1"/>
    </source>
</evidence>
<dbReference type="Proteomes" id="UP000034232">
    <property type="component" value="Unassembled WGS sequence"/>
</dbReference>
<dbReference type="EMBL" id="JJPO01000082">
    <property type="protein sequence ID" value="KKG73014.1"/>
    <property type="molecule type" value="Genomic_DNA"/>
</dbReference>
<evidence type="ECO:0000313" key="35">
    <source>
        <dbReference type="EMBL" id="KKH36163.1"/>
    </source>
</evidence>
<evidence type="ECO:0000313" key="52">
    <source>
        <dbReference type="EMBL" id="KKI01594.1"/>
    </source>
</evidence>
<evidence type="ECO:0000313" key="101">
    <source>
        <dbReference type="Proteomes" id="UP000034921"/>
    </source>
</evidence>
<sequence>MRLWICWIIIFFNKICMQVHGKQKALYTRTVLYIPLVQLMCKSRLLPISLIGNALSLQVQAKFFAWDCFKKLRGGKSFIYKSCLLCILHTAQMCESHKKLYFKEMSCMGSSHP</sequence>
<dbReference type="EMBL" id="JJQW01000011">
    <property type="protein sequence ID" value="KKH91061.1"/>
    <property type="molecule type" value="Genomic_DNA"/>
</dbReference>
<dbReference type="Proteomes" id="UP000034468">
    <property type="component" value="Unassembled WGS sequence"/>
</dbReference>
<evidence type="ECO:0000313" key="49">
    <source>
        <dbReference type="EMBL" id="KKH91061.1"/>
    </source>
</evidence>
<evidence type="ECO:0000313" key="81">
    <source>
        <dbReference type="Proteomes" id="UP000034387"/>
    </source>
</evidence>
<evidence type="ECO:0000313" key="85">
    <source>
        <dbReference type="Proteomes" id="UP000034450"/>
    </source>
</evidence>
<evidence type="ECO:0000313" key="76">
    <source>
        <dbReference type="Proteomes" id="UP000034243"/>
    </source>
</evidence>
<dbReference type="EMBL" id="JJPQ01000119">
    <property type="protein sequence ID" value="KKG80162.1"/>
    <property type="molecule type" value="Genomic_DNA"/>
</dbReference>
<dbReference type="EMBL" id="JJQR01000151">
    <property type="protein sequence ID" value="KKH71492.1"/>
    <property type="molecule type" value="Genomic_DNA"/>
</dbReference>
<evidence type="ECO:0000313" key="98">
    <source>
        <dbReference type="Proteomes" id="UP000034820"/>
    </source>
</evidence>
<dbReference type="Proteomes" id="UP000034064">
    <property type="component" value="Unassembled WGS sequence"/>
</dbReference>
<evidence type="ECO:0000313" key="48">
    <source>
        <dbReference type="EMBL" id="KKH85494.1"/>
    </source>
</evidence>
<dbReference type="EMBL" id="JJQU01000185">
    <property type="protein sequence ID" value="KKH82608.1"/>
    <property type="molecule type" value="Genomic_DNA"/>
</dbReference>
<dbReference type="Proteomes" id="UP000034577">
    <property type="component" value="Unassembled WGS sequence"/>
</dbReference>
<evidence type="ECO:0000313" key="44">
    <source>
        <dbReference type="EMBL" id="KKH71492.1"/>
    </source>
</evidence>
<evidence type="ECO:0000313" key="100">
    <source>
        <dbReference type="Proteomes" id="UP000034872"/>
    </source>
</evidence>
<evidence type="ECO:0000313" key="70">
    <source>
        <dbReference type="Proteomes" id="UP000034151"/>
    </source>
</evidence>
<dbReference type="EMBL" id="JJQQ01000039">
    <property type="protein sequence ID" value="KKH69121.1"/>
    <property type="molecule type" value="Genomic_DNA"/>
</dbReference>
<keyword evidence="90" id="KW-1185">Reference proteome</keyword>
<dbReference type="Proteomes" id="UP000034074">
    <property type="component" value="Unassembled WGS sequence"/>
</dbReference>
<evidence type="ECO:0000313" key="71">
    <source>
        <dbReference type="Proteomes" id="UP000034152"/>
    </source>
</evidence>
<dbReference type="Proteomes" id="UP000033889">
    <property type="component" value="Unassembled WGS sequence"/>
</dbReference>
<dbReference type="EMBL" id="JJQK01000034">
    <property type="protein sequence ID" value="KKH55528.1"/>
    <property type="molecule type" value="Genomic_DNA"/>
</dbReference>
<dbReference type="Proteomes" id="UP000034758">
    <property type="component" value="Unassembled WGS sequence"/>
</dbReference>
<dbReference type="Proteomes" id="UP000034692">
    <property type="component" value="Unassembled WGS sequence"/>
</dbReference>
<evidence type="ECO:0000313" key="26">
    <source>
        <dbReference type="EMBL" id="KKH05708.1"/>
    </source>
</evidence>
<evidence type="ECO:0000313" key="94">
    <source>
        <dbReference type="Proteomes" id="UP000034672"/>
    </source>
</evidence>
<evidence type="ECO:0000313" key="13">
    <source>
        <dbReference type="EMBL" id="KKG53838.1"/>
    </source>
</evidence>
<dbReference type="Proteomes" id="UP000034243">
    <property type="component" value="Unassembled WGS sequence"/>
</dbReference>
<evidence type="ECO:0000313" key="5">
    <source>
        <dbReference type="EMBL" id="KKG32899.1"/>
    </source>
</evidence>
<dbReference type="EMBL" id="JJOR01000158">
    <property type="protein sequence ID" value="KKF99613.1"/>
    <property type="molecule type" value="Genomic_DNA"/>
</dbReference>
<evidence type="ECO:0000313" key="9">
    <source>
        <dbReference type="EMBL" id="KKG45717.1"/>
    </source>
</evidence>
<dbReference type="Proteomes" id="UP000034950">
    <property type="component" value="Unassembled WGS sequence"/>
</dbReference>
<dbReference type="Proteomes" id="UP000034001">
    <property type="component" value="Unassembled WGS sequence"/>
</dbReference>
<dbReference type="EMBL" id="JJQZ01000126">
    <property type="protein sequence ID" value="KKH93675.1"/>
    <property type="molecule type" value="Genomic_DNA"/>
</dbReference>
<evidence type="ECO:0000313" key="61">
    <source>
        <dbReference type="Proteomes" id="UP000033933"/>
    </source>
</evidence>
<evidence type="ECO:0000313" key="46">
    <source>
        <dbReference type="EMBL" id="KKH77479.1"/>
    </source>
</evidence>
<dbReference type="EMBL" id="JJPG01000092">
    <property type="protein sequence ID" value="KKG51445.1"/>
    <property type="molecule type" value="Genomic_DNA"/>
</dbReference>
<dbReference type="EMBL" id="JJQV01000031">
    <property type="protein sequence ID" value="KKH85494.1"/>
    <property type="molecule type" value="Genomic_DNA"/>
</dbReference>
<evidence type="ECO:0000313" key="51">
    <source>
        <dbReference type="EMBL" id="KKH95836.1"/>
    </source>
</evidence>
<evidence type="ECO:0000313" key="34">
    <source>
        <dbReference type="EMBL" id="KKH34874.1"/>
    </source>
</evidence>
<dbReference type="Proteomes" id="UP000034188">
    <property type="component" value="Unassembled WGS sequence"/>
</dbReference>
<dbReference type="Proteomes" id="UP000034409">
    <property type="component" value="Unassembled WGS sequence"/>
</dbReference>
<evidence type="ECO:0000313" key="1">
    <source>
        <dbReference type="EMBL" id="KKF98055.1"/>
    </source>
</evidence>
<evidence type="ECO:0000313" key="79">
    <source>
        <dbReference type="Proteomes" id="UP000034279"/>
    </source>
</evidence>
<dbReference type="Proteomes" id="UP000034842">
    <property type="component" value="Unassembled WGS sequence"/>
</dbReference>
<evidence type="ECO:0000313" key="40">
    <source>
        <dbReference type="EMBL" id="KKH59184.1"/>
    </source>
</evidence>
<evidence type="ECO:0000313" key="10">
    <source>
        <dbReference type="EMBL" id="KKG48478.1"/>
    </source>
</evidence>
<dbReference type="EMBL" id="JJQJ01000077">
    <property type="protein sequence ID" value="KKH50788.1"/>
    <property type="molecule type" value="Genomic_DNA"/>
</dbReference>
<evidence type="ECO:0000313" key="89">
    <source>
        <dbReference type="Proteomes" id="UP000034577"/>
    </source>
</evidence>
<evidence type="ECO:0000313" key="41">
    <source>
        <dbReference type="EMBL" id="KKH66110.1"/>
    </source>
</evidence>
<dbReference type="Proteomes" id="UP000034672">
    <property type="component" value="Unassembled WGS sequence"/>
</dbReference>
<dbReference type="EMBL" id="JJPA01000032">
    <property type="protein sequence ID" value="KKG37333.1"/>
    <property type="molecule type" value="Genomic_DNA"/>
</dbReference>
<dbReference type="Proteomes" id="UP000033933">
    <property type="component" value="Unassembled WGS sequence"/>
</dbReference>
<evidence type="ECO:0000313" key="73">
    <source>
        <dbReference type="Proteomes" id="UP000034195"/>
    </source>
</evidence>
<evidence type="ECO:0000313" key="65">
    <source>
        <dbReference type="Proteomes" id="UP000034040"/>
    </source>
</evidence>
<evidence type="ECO:0000313" key="93">
    <source>
        <dbReference type="Proteomes" id="UP000034668"/>
    </source>
</evidence>
<evidence type="ECO:0000313" key="57">
    <source>
        <dbReference type="Proteomes" id="UP000033864"/>
    </source>
</evidence>
<evidence type="ECO:0000313" key="36">
    <source>
        <dbReference type="EMBL" id="KKH39134.1"/>
    </source>
</evidence>
<dbReference type="EMBL" id="JJPN01000086">
    <property type="protein sequence ID" value="KKG71857.1"/>
    <property type="molecule type" value="Genomic_DNA"/>
</dbReference>
<dbReference type="Proteomes" id="UP000034298">
    <property type="component" value="Unassembled WGS sequence"/>
</dbReference>
<dbReference type="EMBL" id="JJRA01000097">
    <property type="protein sequence ID" value="KKI02778.1"/>
    <property type="molecule type" value="Genomic_DNA"/>
</dbReference>
<dbReference type="EMBL" id="JJPL01000080">
    <property type="protein sequence ID" value="KKG64390.1"/>
    <property type="molecule type" value="Genomic_DNA"/>
</dbReference>
<dbReference type="EMBL" id="JJQC01000064">
    <property type="protein sequence ID" value="KKH22432.1"/>
    <property type="molecule type" value="Genomic_DNA"/>
</dbReference>
<dbReference type="EMBL" id="JJQS01000027">
    <property type="protein sequence ID" value="KKH77479.1"/>
    <property type="molecule type" value="Genomic_DNA"/>
</dbReference>
<evidence type="ECO:0000313" key="30">
    <source>
        <dbReference type="EMBL" id="KKH22075.1"/>
    </source>
</evidence>
<evidence type="ECO:0000313" key="45">
    <source>
        <dbReference type="EMBL" id="KKH76379.1"/>
    </source>
</evidence>
<evidence type="ECO:0000313" key="68">
    <source>
        <dbReference type="Proteomes" id="UP000034074"/>
    </source>
</evidence>
<evidence type="ECO:0000313" key="6">
    <source>
        <dbReference type="EMBL" id="KKG36644.1"/>
    </source>
</evidence>
<evidence type="ECO:0000313" key="50">
    <source>
        <dbReference type="EMBL" id="KKH93675.1"/>
    </source>
</evidence>
<dbReference type="EMBL" id="JJQP01000146">
    <property type="protein sequence ID" value="KKH66110.1"/>
    <property type="molecule type" value="Genomic_DNA"/>
</dbReference>
<organism evidence="12 76">
    <name type="scientific">Methanosarcina mazei</name>
    <name type="common">Methanosarcina frisia</name>
    <dbReference type="NCBI Taxonomy" id="2209"/>
    <lineage>
        <taxon>Archaea</taxon>
        <taxon>Methanobacteriati</taxon>
        <taxon>Methanobacteriota</taxon>
        <taxon>Stenosarchaea group</taxon>
        <taxon>Methanomicrobia</taxon>
        <taxon>Methanosarcinales</taxon>
        <taxon>Methanosarcinaceae</taxon>
        <taxon>Methanosarcina</taxon>
    </lineage>
</organism>
<dbReference type="Proteomes" id="UP000300067">
    <property type="component" value="Chromosome"/>
</dbReference>
<dbReference type="EMBL" id="JJPZ01000121">
    <property type="protein sequence ID" value="KKH08688.1"/>
    <property type="molecule type" value="Genomic_DNA"/>
</dbReference>
<dbReference type="EMBL" id="JJOS01000083">
    <property type="protein sequence ID" value="KKG01558.1"/>
    <property type="molecule type" value="Genomic_DNA"/>
</dbReference>
<dbReference type="EMBL" id="JJQG01000148">
    <property type="protein sequence ID" value="KKH34874.1"/>
    <property type="molecule type" value="Genomic_DNA"/>
</dbReference>
<evidence type="ECO:0000313" key="53">
    <source>
        <dbReference type="EMBL" id="KKI02778.1"/>
    </source>
</evidence>
<evidence type="ECO:0000313" key="63">
    <source>
        <dbReference type="Proteomes" id="UP000034001"/>
    </source>
</evidence>
<evidence type="ECO:0000313" key="24">
    <source>
        <dbReference type="EMBL" id="KKH01427.1"/>
    </source>
</evidence>
<dbReference type="Proteomes" id="UP000034424">
    <property type="component" value="Unassembled WGS sequence"/>
</dbReference>
<evidence type="ECO:0000313" key="60">
    <source>
        <dbReference type="Proteomes" id="UP000033889"/>
    </source>
</evidence>
<evidence type="ECO:0000313" key="59">
    <source>
        <dbReference type="Proteomes" id="UP000033885"/>
    </source>
</evidence>
<protein>
    <submittedName>
        <fullName evidence="12">Uncharacterized protein</fullName>
    </submittedName>
</protein>
<dbReference type="Proteomes" id="UP000034667">
    <property type="component" value="Unassembled WGS sequence"/>
</dbReference>
<evidence type="ECO:0000313" key="19">
    <source>
        <dbReference type="EMBL" id="KKG73453.1"/>
    </source>
</evidence>
<dbReference type="Proteomes" id="UP000034253">
    <property type="component" value="Unassembled WGS sequence"/>
</dbReference>
<dbReference type="EMBL" id="JJQT01000164">
    <property type="protein sequence ID" value="KKH76379.1"/>
    <property type="molecule type" value="Genomic_DNA"/>
</dbReference>
<evidence type="ECO:0000313" key="74">
    <source>
        <dbReference type="Proteomes" id="UP000034227"/>
    </source>
</evidence>
<evidence type="ECO:0000313" key="67">
    <source>
        <dbReference type="Proteomes" id="UP000034064"/>
    </source>
</evidence>
<evidence type="ECO:0000313" key="58">
    <source>
        <dbReference type="Proteomes" id="UP000033878"/>
    </source>
</evidence>
<dbReference type="Proteomes" id="UP000034733">
    <property type="component" value="Unassembled WGS sequence"/>
</dbReference>
<evidence type="ECO:0000313" key="29">
    <source>
        <dbReference type="EMBL" id="KKH13992.1"/>
    </source>
</evidence>
<dbReference type="EMBL" id="JJQN01000102">
    <property type="protein sequence ID" value="KKH59184.1"/>
    <property type="molecule type" value="Genomic_DNA"/>
</dbReference>
<dbReference type="EMBL" id="JJPW01000048">
    <property type="protein sequence ID" value="KKH01427.1"/>
    <property type="molecule type" value="Genomic_DNA"/>
</dbReference>
<dbReference type="Proteomes" id="UP000034040">
    <property type="component" value="Unassembled WGS sequence"/>
</dbReference>
<dbReference type="EMBL" id="JJPI01000080">
    <property type="protein sequence ID" value="KKG53838.1"/>
    <property type="molecule type" value="Genomic_DNA"/>
</dbReference>
<dbReference type="Proteomes" id="UP000034387">
    <property type="component" value="Unassembled WGS sequence"/>
</dbReference>
<evidence type="ECO:0000313" key="72">
    <source>
        <dbReference type="Proteomes" id="UP000034188"/>
    </source>
</evidence>
<proteinExistence type="predicted"/>
<dbReference type="Proteomes" id="UP000034547">
    <property type="component" value="Unassembled WGS sequence"/>
</dbReference>
<evidence type="ECO:0000313" key="4">
    <source>
        <dbReference type="EMBL" id="KKG18844.1"/>
    </source>
</evidence>
<evidence type="ECO:0000313" key="23">
    <source>
        <dbReference type="EMBL" id="KKG95602.1"/>
    </source>
</evidence>
<evidence type="ECO:0000313" key="99">
    <source>
        <dbReference type="Proteomes" id="UP000034842"/>
    </source>
</evidence>
<dbReference type="Proteomes" id="UP000034937">
    <property type="component" value="Unassembled WGS sequence"/>
</dbReference>
<dbReference type="Proteomes" id="UP000034925">
    <property type="component" value="Unassembled WGS sequence"/>
</dbReference>
<dbReference type="Proteomes" id="UP000034021">
    <property type="component" value="Unassembled WGS sequence"/>
</dbReference>
<dbReference type="Proteomes" id="UP000033885">
    <property type="component" value="Unassembled WGS sequence"/>
</dbReference>
<evidence type="ECO:0000313" key="16">
    <source>
        <dbReference type="EMBL" id="KKG66634.1"/>
    </source>
</evidence>
<evidence type="ECO:0000313" key="84">
    <source>
        <dbReference type="Proteomes" id="UP000034424"/>
    </source>
</evidence>
<dbReference type="Proteomes" id="UP000034227">
    <property type="component" value="Unassembled WGS sequence"/>
</dbReference>
<evidence type="ECO:0000313" key="22">
    <source>
        <dbReference type="EMBL" id="KKG89220.1"/>
    </source>
</evidence>
<dbReference type="Proteomes" id="UP000033814">
    <property type="component" value="Unassembled WGS sequence"/>
</dbReference>
<evidence type="ECO:0000313" key="78">
    <source>
        <dbReference type="Proteomes" id="UP000034259"/>
    </source>
</evidence>
<evidence type="ECO:0000313" key="69">
    <source>
        <dbReference type="Proteomes" id="UP000034142"/>
    </source>
</evidence>
<evidence type="ECO:0000313" key="20">
    <source>
        <dbReference type="EMBL" id="KKG80162.1"/>
    </source>
</evidence>
<evidence type="ECO:0000313" key="14">
    <source>
        <dbReference type="EMBL" id="KKG60168.1"/>
    </source>
</evidence>
<evidence type="ECO:0000313" key="31">
    <source>
        <dbReference type="EMBL" id="KKH22432.1"/>
    </source>
</evidence>
<evidence type="ECO:0000313" key="75">
    <source>
        <dbReference type="Proteomes" id="UP000034232"/>
    </source>
</evidence>
<dbReference type="Proteomes" id="UP000034578">
    <property type="component" value="Unassembled WGS sequence"/>
</dbReference>
<dbReference type="Proteomes" id="UP000034151">
    <property type="component" value="Unassembled WGS sequence"/>
</dbReference>
<dbReference type="EMBL" id="JJQB01000038">
    <property type="protein sequence ID" value="KKH22075.1"/>
    <property type="molecule type" value="Genomic_DNA"/>
</dbReference>
<evidence type="ECO:0000313" key="92">
    <source>
        <dbReference type="Proteomes" id="UP000034667"/>
    </source>
</evidence>
<evidence type="ECO:0000313" key="17">
    <source>
        <dbReference type="EMBL" id="KKG71857.1"/>
    </source>
</evidence>
<evidence type="ECO:0000313" key="15">
    <source>
        <dbReference type="EMBL" id="KKG64390.1"/>
    </source>
</evidence>
<dbReference type="EMBL" id="JJQI01000113">
    <property type="protein sequence ID" value="KKH36163.1"/>
    <property type="molecule type" value="Genomic_DNA"/>
</dbReference>
<evidence type="ECO:0000313" key="86">
    <source>
        <dbReference type="Proteomes" id="UP000034468"/>
    </source>
</evidence>
<dbReference type="EMBL" id="JJPY01000110">
    <property type="protein sequence ID" value="KKH05708.1"/>
    <property type="molecule type" value="Genomic_DNA"/>
</dbReference>
<evidence type="ECO:0000313" key="43">
    <source>
        <dbReference type="EMBL" id="KKH69121.1"/>
    </source>
</evidence>
<evidence type="ECO:0000313" key="12">
    <source>
        <dbReference type="EMBL" id="KKG53222.1"/>
    </source>
</evidence>
<evidence type="ECO:0000313" key="95">
    <source>
        <dbReference type="Proteomes" id="UP000034692"/>
    </source>
</evidence>
<dbReference type="EMBL" id="JJPS01000126">
    <property type="protein sequence ID" value="KKG89220.1"/>
    <property type="molecule type" value="Genomic_DNA"/>
</dbReference>
<evidence type="ECO:0000313" key="33">
    <source>
        <dbReference type="EMBL" id="KKH26027.1"/>
    </source>
</evidence>
<dbReference type="EMBL" id="JJPD01000015">
    <property type="protein sequence ID" value="KKG45717.1"/>
    <property type="molecule type" value="Genomic_DNA"/>
</dbReference>
<dbReference type="EMBL" id="JJPH01000053">
    <property type="protein sequence ID" value="KKG53222.1"/>
    <property type="molecule type" value="Genomic_DNA"/>
</dbReference>
<evidence type="ECO:0000313" key="18">
    <source>
        <dbReference type="EMBL" id="KKG73014.1"/>
    </source>
</evidence>
<name>A0A0F8FJH1_METMZ</name>
<evidence type="ECO:0000313" key="80">
    <source>
        <dbReference type="Proteomes" id="UP000034298"/>
    </source>
</evidence>
<evidence type="ECO:0000313" key="37">
    <source>
        <dbReference type="EMBL" id="KKH50788.1"/>
    </source>
</evidence>
<dbReference type="Proteomes" id="UP000034399">
    <property type="component" value="Unassembled WGS sequence"/>
</dbReference>
<evidence type="ECO:0000313" key="47">
    <source>
        <dbReference type="EMBL" id="KKH82608.1"/>
    </source>
</evidence>
<evidence type="ECO:0000313" key="56">
    <source>
        <dbReference type="Proteomes" id="UP000033835"/>
    </source>
</evidence>
<evidence type="ECO:0000313" key="28">
    <source>
        <dbReference type="EMBL" id="KKH13827.1"/>
    </source>
</evidence>
<evidence type="ECO:0000313" key="103">
    <source>
        <dbReference type="Proteomes" id="UP000034937"/>
    </source>
</evidence>
<evidence type="ECO:0000313" key="88">
    <source>
        <dbReference type="Proteomes" id="UP000034566"/>
    </source>
</evidence>
<dbReference type="EMBL" id="CP029709">
    <property type="protein sequence ID" value="QCR16531.1"/>
    <property type="molecule type" value="Genomic_DNA"/>
</dbReference>
<dbReference type="Proteomes" id="UP000034450">
    <property type="component" value="Unassembled WGS sequence"/>
</dbReference>
<dbReference type="Proteomes" id="UP000033987">
    <property type="component" value="Unassembled WGS sequence"/>
</dbReference>
<dbReference type="EMBL" id="JJQH01000113">
    <property type="protein sequence ID" value="KKH39134.1"/>
    <property type="molecule type" value="Genomic_DNA"/>
</dbReference>
<dbReference type="Proteomes" id="UP000034921">
    <property type="component" value="Unassembled WGS sequence"/>
</dbReference>
<dbReference type="Proteomes" id="UP000034820">
    <property type="component" value="Unassembled WGS sequence"/>
</dbReference>
<dbReference type="EMBL" id="JJPR01000097">
    <property type="protein sequence ID" value="KKG85913.1"/>
    <property type="molecule type" value="Genomic_DNA"/>
</dbReference>
<evidence type="ECO:0000313" key="38">
    <source>
        <dbReference type="EMBL" id="KKH54382.1"/>
    </source>
</evidence>